<accession>A0ABW7QRR6</accession>
<dbReference type="EMBL" id="JBIRGQ010000002">
    <property type="protein sequence ID" value="MFH8546031.1"/>
    <property type="molecule type" value="Genomic_DNA"/>
</dbReference>
<evidence type="ECO:0000313" key="2">
    <source>
        <dbReference type="EMBL" id="MFH8546031.1"/>
    </source>
</evidence>
<proteinExistence type="predicted"/>
<evidence type="ECO:0000259" key="1">
    <source>
        <dbReference type="Pfam" id="PF04149"/>
    </source>
</evidence>
<evidence type="ECO:0000313" key="3">
    <source>
        <dbReference type="Proteomes" id="UP001610818"/>
    </source>
</evidence>
<reference evidence="2 3" key="1">
    <citation type="submission" date="2024-10" db="EMBL/GenBank/DDBJ databases">
        <title>The Natural Products Discovery Center: Release of the First 8490 Sequenced Strains for Exploring Actinobacteria Biosynthetic Diversity.</title>
        <authorList>
            <person name="Kalkreuter E."/>
            <person name="Kautsar S.A."/>
            <person name="Yang D."/>
            <person name="Bader C.D."/>
            <person name="Teijaro C.N."/>
            <person name="Fluegel L."/>
            <person name="Davis C.M."/>
            <person name="Simpson J.R."/>
            <person name="Lauterbach L."/>
            <person name="Steele A.D."/>
            <person name="Gui C."/>
            <person name="Meng S."/>
            <person name="Li G."/>
            <person name="Viehrig K."/>
            <person name="Ye F."/>
            <person name="Su P."/>
            <person name="Kiefer A.F."/>
            <person name="Nichols A."/>
            <person name="Cepeda A.J."/>
            <person name="Yan W."/>
            <person name="Fan B."/>
            <person name="Jiang Y."/>
            <person name="Adhikari A."/>
            <person name="Zheng C.-J."/>
            <person name="Schuster L."/>
            <person name="Cowan T.M."/>
            <person name="Smanski M.J."/>
            <person name="Chevrette M.G."/>
            <person name="De Carvalho L.P.S."/>
            <person name="Shen B."/>
        </authorList>
    </citation>
    <scope>NUCLEOTIDE SEQUENCE [LARGE SCALE GENOMIC DNA]</scope>
    <source>
        <strain evidence="2 3">NPDC017990</strain>
    </source>
</reference>
<feature type="domain" description="DUF397" evidence="1">
    <location>
        <begin position="11"/>
        <end position="60"/>
    </location>
</feature>
<gene>
    <name evidence="2" type="ORF">ACH4F9_13615</name>
</gene>
<name>A0ABW7QRR6_9ACTN</name>
<sequence length="71" mass="7791">MPNGSSSERFWRKSSHSGEHGDCVEVAFLREAVIIRDSQNPSGPRVVFSGERWQAFLSALVRAGEREGGTA</sequence>
<dbReference type="InterPro" id="IPR007278">
    <property type="entry name" value="DUF397"/>
</dbReference>
<dbReference type="RefSeq" id="WP_397711317.1">
    <property type="nucleotide sequence ID" value="NZ_JBIRGN010000002.1"/>
</dbReference>
<keyword evidence="3" id="KW-1185">Reference proteome</keyword>
<organism evidence="2 3">
    <name type="scientific">Streptomyces longisporoflavus</name>
    <dbReference type="NCBI Taxonomy" id="28044"/>
    <lineage>
        <taxon>Bacteria</taxon>
        <taxon>Bacillati</taxon>
        <taxon>Actinomycetota</taxon>
        <taxon>Actinomycetes</taxon>
        <taxon>Kitasatosporales</taxon>
        <taxon>Streptomycetaceae</taxon>
        <taxon>Streptomyces</taxon>
    </lineage>
</organism>
<protein>
    <submittedName>
        <fullName evidence="2">DUF397 domain-containing protein</fullName>
    </submittedName>
</protein>
<dbReference type="Pfam" id="PF04149">
    <property type="entry name" value="DUF397"/>
    <property type="match status" value="1"/>
</dbReference>
<comment type="caution">
    <text evidence="2">The sequence shown here is derived from an EMBL/GenBank/DDBJ whole genome shotgun (WGS) entry which is preliminary data.</text>
</comment>
<dbReference type="Proteomes" id="UP001610818">
    <property type="component" value="Unassembled WGS sequence"/>
</dbReference>